<proteinExistence type="predicted"/>
<sequence length="191" mass="20308">MPRTTTERPRIDALYFGERLERVLSGIHRYTPAELARELTRMAMVAAPDIAVREIEERRASIGSAAADAPPTEACSEDGVATTEAACADPNGTALRKAVLAGLVKLGHEIDDDRVTIYRAKEDSGNALHQVTEAIVSAVSAVLARTDLVCRPASYASLFEMDFGNAEIVALSRDGEKQGAVQAAAAVEAGR</sequence>
<reference evidence="2" key="1">
    <citation type="submission" date="2018-11" db="EMBL/GenBank/DDBJ databases">
        <title>FDA dAtabase for Regulatory Grade micrObial Sequences (FDA-ARGOS): Supporting development and validation of Infectious Disease Dx tests.</title>
        <authorList>
            <person name="Goldberg B."/>
            <person name="Campos J."/>
            <person name="Tallon L."/>
            <person name="Sadzewicz L."/>
            <person name="Zhao X."/>
            <person name="Vavikolanu K."/>
            <person name="Mehta A."/>
            <person name="Aluvathingal J."/>
            <person name="Nadendla S."/>
            <person name="Geyer C."/>
            <person name="Nandy P."/>
            <person name="Yan Y."/>
            <person name="Sichtig H."/>
        </authorList>
    </citation>
    <scope>NUCLEOTIDE SEQUENCE [LARGE SCALE GENOMIC DNA]</scope>
    <source>
        <strain evidence="2">FDAARGOS_614</strain>
        <plasmid evidence="2">unnamed1</plasmid>
    </source>
</reference>
<evidence type="ECO:0000313" key="1">
    <source>
        <dbReference type="EMBL" id="AZG12022.1"/>
    </source>
</evidence>
<organism evidence="1 2">
    <name type="scientific">Cupriavidus pauculus</name>
    <dbReference type="NCBI Taxonomy" id="82633"/>
    <lineage>
        <taxon>Bacteria</taxon>
        <taxon>Pseudomonadati</taxon>
        <taxon>Pseudomonadota</taxon>
        <taxon>Betaproteobacteria</taxon>
        <taxon>Burkholderiales</taxon>
        <taxon>Burkholderiaceae</taxon>
        <taxon>Cupriavidus</taxon>
    </lineage>
</organism>
<dbReference type="KEGG" id="cpau:EHF44_00620"/>
<accession>A0A3G8GXD4</accession>
<evidence type="ECO:0000313" key="2">
    <source>
        <dbReference type="Proteomes" id="UP000270411"/>
    </source>
</evidence>
<dbReference type="RefSeq" id="WP_124682102.1">
    <property type="nucleotide sequence ID" value="NZ_CP033968.1"/>
</dbReference>
<keyword evidence="1" id="KW-0614">Plasmid</keyword>
<dbReference type="AlphaFoldDB" id="A0A3G8GXD4"/>
<dbReference type="OrthoDB" id="8963313at2"/>
<protein>
    <submittedName>
        <fullName evidence="1">Uncharacterized protein</fullName>
    </submittedName>
</protein>
<geneLocation type="plasmid" evidence="1">
    <name>unnamed1</name>
</geneLocation>
<dbReference type="Proteomes" id="UP000270411">
    <property type="component" value="Plasmid unnamed1"/>
</dbReference>
<gene>
    <name evidence="1" type="ORF">EHF44_00620</name>
</gene>
<dbReference type="EMBL" id="CP033968">
    <property type="protein sequence ID" value="AZG12022.1"/>
    <property type="molecule type" value="Genomic_DNA"/>
</dbReference>
<name>A0A3G8GXD4_9BURK</name>